<dbReference type="Pfam" id="PF13927">
    <property type="entry name" value="Ig_3"/>
    <property type="match status" value="1"/>
</dbReference>
<dbReference type="InterPro" id="IPR036508">
    <property type="entry name" value="Chitin-bd_dom_sf"/>
</dbReference>
<dbReference type="STRING" id="7574.A0A1S3JIC4"/>
<dbReference type="PROSITE" id="PS50026">
    <property type="entry name" value="EGF_3"/>
    <property type="match status" value="1"/>
</dbReference>
<reference evidence="13" key="1">
    <citation type="submission" date="2025-08" db="UniProtKB">
        <authorList>
            <consortium name="RefSeq"/>
        </authorList>
    </citation>
    <scope>IDENTIFICATION</scope>
    <source>
        <tissue evidence="13">Gonads</tissue>
    </source>
</reference>
<keyword evidence="3" id="KW-0677">Repeat</keyword>
<dbReference type="SUPFAM" id="SSF57184">
    <property type="entry name" value="Growth factor receptor domain"/>
    <property type="match status" value="1"/>
</dbReference>
<dbReference type="InterPro" id="IPR003599">
    <property type="entry name" value="Ig_sub"/>
</dbReference>
<feature type="signal peptide" evidence="8">
    <location>
        <begin position="1"/>
        <end position="22"/>
    </location>
</feature>
<dbReference type="GeneID" id="106173528"/>
<dbReference type="OrthoDB" id="6144292at2759"/>
<dbReference type="InterPro" id="IPR000152">
    <property type="entry name" value="EGF-type_Asp/Asn_hydroxyl_site"/>
</dbReference>
<sequence>MNSLYLWLVLGWLAALAPIVRGSFCTKNVTCLKVQRYTTKCVWWKCIRYRIVTSYCTKQVCCAGWEGPGCNQDVDECSINNGGCVHVCINLPGSFRCECDSGYQLRQDGITCEDVDECSINNGGCAQGCNNLPGSFRCECDSGYQLGQDGITCEDINECNLFNGGCQDICENTIGSFVCSCSSGELSSDGLSCESSNETSVFQRNNIPRKLLPRGCAVVTLTRCTEGADVEVRLSSTAEWYKLNSDPNVIFTLGIVFIEVNDIALPMSVTGMAVHNPNGRFMMKIGSLSYDESHGTMLATDRNKDCLSFNLTPRDVYDFIKSGSFLSTYLENIYKALPNWLKFSSTGFDILSINELKTDLLHGRDVQKVRACSGAPLFDNKLYSIFQFESGFNLSVYGNEISLPKPLNGNKFCLIVDICRAYGGTIFLMFPPGSRELLSLLKVISNMEEKGGFKLVLNGIGLSVVKEINVHYTASELTFWNGDEFFQYPVFPKAHMWLGGSVTKNVSIFDISAETDIYVGLPRNPLSLLTHVFLEEWNALVKLNVVASCTLKFKLFGKQRSIRVRELGVSSLETHMSVGGLEPRQWCGVNANPPGIFLSLRLSINPFRYIPILGNWLFDNRHTVYAFVTYDQSEKIKNLPTVDLINDILDIKQVVDRFMKVFSENLQRFKDLLSNTVATLLNLVNTALADLKAAIQQIVGDLLNLTFPDFSVVLDTIHNAWDALKTAAQNFFDAVEFNVEIAKHNFTEMIKLEVNRIKQNVDAAIQKAIGKVTSVTDDYSGFGVRYKTTIKVFGLEIFGLHLEFVYSVGKLGQCSRFQKVYQLLAGEKAARALAIVSTEQGLGHFLKLKRGAGIGAAFGIDSNTFILQLHAEVGLLGIRAEADVFISKNSLTTYVEGKVWSLFRARLTISAALGKKWYQLTYIVEGALLPGGSDSFDGSFLDALKKSANKIANEANKRITQAQQGLTTAKSKLSKAQNWLEKKKAGVRRANDAFDKTIAALERAKKKLDAAKGPFEKALQKLKAAEKDVDKLCKIKNCKKVCIPGVKCKWCYKKIWRIRIPYPCCKWTKCMIEVPDPICVAANVVCKGIRLAAYAALKVAQLAVKAPMAAMDVAKAAVAAAQIVVDKARVVLDIAEGALELAKLALEGVKATIEAAKAALEVVKFAVRAASKVFELIVTYGLQSIIDVRQCGFRVELSTVDLPIFDVSCEVNAFRLGWRTVRIRINFKNILQSILEAAKATIKALLNALKGVFAGRKRREIEFDVNAKMHTLYRVIRQTGSIEVGEQLLNETLDVKDDITGFKNSTHEDLNNLSDEKNRVDMFAENCDTFNEAEGFLRRVFGSLLSVATDSKASLDNVTAMLETFPDVDTPQLSNGSLASFGVNVTVGESDYNLTAEEMEAAFAETLANITNDPELKEALGASTFAKSMILEETEQAAKMAFVESWISVAENITSSTYPPDVCANFRDCVLYDLGRLYDLYDTNLQLTGVESIKGYLPALENSILALVNSEEDIDINEAYQYSRKIMDLLDNIRLHDVFCKTAPQIIAGPRNTTVSTGESVQFTCEATGDPTPDYSWFKDGEALGITSKTLRLESVSDSDAGSYSCRAENYIAGVDSESGYLTVINVVIACPTAFAKVAHPFDCGKFVVCVWSRPVVMTCPRSQAGQLVWDQSLLTCNYVRNVPRCQHDQLGE</sequence>
<name>A0A1S3JIC4_LINAN</name>
<keyword evidence="7" id="KW-0175">Coiled coil</keyword>
<evidence type="ECO:0000313" key="12">
    <source>
        <dbReference type="Proteomes" id="UP000085678"/>
    </source>
</evidence>
<feature type="coiled-coil region" evidence="7">
    <location>
        <begin position="952"/>
        <end position="1035"/>
    </location>
</feature>
<dbReference type="Pfam" id="PF01607">
    <property type="entry name" value="CBM_14"/>
    <property type="match status" value="1"/>
</dbReference>
<dbReference type="PROSITE" id="PS50940">
    <property type="entry name" value="CHIT_BIND_II"/>
    <property type="match status" value="1"/>
</dbReference>
<proteinExistence type="predicted"/>
<evidence type="ECO:0000256" key="5">
    <source>
        <dbReference type="ARBA" id="ARBA00023319"/>
    </source>
</evidence>
<dbReference type="InterPro" id="IPR002557">
    <property type="entry name" value="Chitin-bd_dom"/>
</dbReference>
<evidence type="ECO:0000259" key="10">
    <source>
        <dbReference type="PROSITE" id="PS50835"/>
    </source>
</evidence>
<evidence type="ECO:0000256" key="2">
    <source>
        <dbReference type="ARBA" id="ARBA00022729"/>
    </source>
</evidence>
<keyword evidence="4" id="KW-1015">Disulfide bond</keyword>
<dbReference type="InterPro" id="IPR001881">
    <property type="entry name" value="EGF-like_Ca-bd_dom"/>
</dbReference>
<feature type="domain" description="EGF-like" evidence="9">
    <location>
        <begin position="73"/>
        <end position="113"/>
    </location>
</feature>
<dbReference type="RefSeq" id="XP_013410142.1">
    <property type="nucleotide sequence ID" value="XM_013554688.1"/>
</dbReference>
<evidence type="ECO:0000256" key="7">
    <source>
        <dbReference type="SAM" id="Coils"/>
    </source>
</evidence>
<dbReference type="Gene3D" id="2.10.25.10">
    <property type="entry name" value="Laminin"/>
    <property type="match status" value="3"/>
</dbReference>
<dbReference type="SMART" id="SM00181">
    <property type="entry name" value="EGF"/>
    <property type="match status" value="3"/>
</dbReference>
<dbReference type="Gene3D" id="2.170.140.10">
    <property type="entry name" value="Chitin binding domain"/>
    <property type="match status" value="1"/>
</dbReference>
<protein>
    <submittedName>
        <fullName evidence="13">Uncharacterized protein LOC106173528</fullName>
    </submittedName>
</protein>
<evidence type="ECO:0000259" key="9">
    <source>
        <dbReference type="PROSITE" id="PS50026"/>
    </source>
</evidence>
<dbReference type="SUPFAM" id="SSF48726">
    <property type="entry name" value="Immunoglobulin"/>
    <property type="match status" value="1"/>
</dbReference>
<dbReference type="PROSITE" id="PS50835">
    <property type="entry name" value="IG_LIKE"/>
    <property type="match status" value="1"/>
</dbReference>
<dbReference type="PROSITE" id="PS01187">
    <property type="entry name" value="EGF_CA"/>
    <property type="match status" value="2"/>
</dbReference>
<dbReference type="FunFam" id="2.10.25.10:FF:000240">
    <property type="entry name" value="Vitamin K-dependent protein S"/>
    <property type="match status" value="2"/>
</dbReference>
<keyword evidence="5" id="KW-0393">Immunoglobulin domain</keyword>
<dbReference type="InterPro" id="IPR003598">
    <property type="entry name" value="Ig_sub2"/>
</dbReference>
<accession>A0A1S3JIC4</accession>
<feature type="chain" id="PRO_5010363331" evidence="8">
    <location>
        <begin position="23"/>
        <end position="1693"/>
    </location>
</feature>
<dbReference type="KEGG" id="lak:106173528"/>
<dbReference type="InterPro" id="IPR018097">
    <property type="entry name" value="EGF_Ca-bd_CS"/>
</dbReference>
<dbReference type="SUPFAM" id="SSF57625">
    <property type="entry name" value="Invertebrate chitin-binding proteins"/>
    <property type="match status" value="1"/>
</dbReference>
<comment type="caution">
    <text evidence="6">Lacks conserved residue(s) required for the propagation of feature annotation.</text>
</comment>
<evidence type="ECO:0000256" key="8">
    <source>
        <dbReference type="SAM" id="SignalP"/>
    </source>
</evidence>
<dbReference type="InParanoid" id="A0A1S3JIC4"/>
<feature type="domain" description="Chitin-binding type-2" evidence="11">
    <location>
        <begin position="1628"/>
        <end position="1688"/>
    </location>
</feature>
<dbReference type="SMART" id="SM00494">
    <property type="entry name" value="ChtBD2"/>
    <property type="match status" value="1"/>
</dbReference>
<evidence type="ECO:0000256" key="4">
    <source>
        <dbReference type="ARBA" id="ARBA00023157"/>
    </source>
</evidence>
<evidence type="ECO:0000256" key="1">
    <source>
        <dbReference type="ARBA" id="ARBA00022536"/>
    </source>
</evidence>
<dbReference type="InterPro" id="IPR049883">
    <property type="entry name" value="NOTCH1_EGF-like"/>
</dbReference>
<gene>
    <name evidence="13" type="primary">LOC106173528</name>
</gene>
<organism evidence="12 13">
    <name type="scientific">Lingula anatina</name>
    <name type="common">Brachiopod</name>
    <name type="synonym">Lingula unguis</name>
    <dbReference type="NCBI Taxonomy" id="7574"/>
    <lineage>
        <taxon>Eukaryota</taxon>
        <taxon>Metazoa</taxon>
        <taxon>Spiralia</taxon>
        <taxon>Lophotrochozoa</taxon>
        <taxon>Brachiopoda</taxon>
        <taxon>Linguliformea</taxon>
        <taxon>Lingulata</taxon>
        <taxon>Lingulida</taxon>
        <taxon>Linguloidea</taxon>
        <taxon>Lingulidae</taxon>
        <taxon>Lingula</taxon>
    </lineage>
</organism>
<dbReference type="PANTHER" id="PTHR24039:SF48">
    <property type="entry name" value="FIBRILLIN-2 ISOFORM X1-RELATED"/>
    <property type="match status" value="1"/>
</dbReference>
<dbReference type="Pfam" id="PF07645">
    <property type="entry name" value="EGF_CA"/>
    <property type="match status" value="1"/>
</dbReference>
<dbReference type="PANTHER" id="PTHR24039">
    <property type="entry name" value="FIBRILLIN-RELATED"/>
    <property type="match status" value="1"/>
</dbReference>
<dbReference type="Proteomes" id="UP000085678">
    <property type="component" value="Unplaced"/>
</dbReference>
<dbReference type="SMART" id="SM00179">
    <property type="entry name" value="EGF_CA"/>
    <property type="match status" value="3"/>
</dbReference>
<dbReference type="GO" id="GO:0005576">
    <property type="term" value="C:extracellular region"/>
    <property type="evidence" value="ECO:0007669"/>
    <property type="project" value="InterPro"/>
</dbReference>
<evidence type="ECO:0000313" key="13">
    <source>
        <dbReference type="RefSeq" id="XP_013410142.1"/>
    </source>
</evidence>
<dbReference type="InterPro" id="IPR007110">
    <property type="entry name" value="Ig-like_dom"/>
</dbReference>
<keyword evidence="2 8" id="KW-0732">Signal</keyword>
<dbReference type="Gene3D" id="2.60.40.10">
    <property type="entry name" value="Immunoglobulins"/>
    <property type="match status" value="1"/>
</dbReference>
<feature type="domain" description="Ig-like" evidence="10">
    <location>
        <begin position="1544"/>
        <end position="1623"/>
    </location>
</feature>
<dbReference type="Gene3D" id="1.20.120.330">
    <property type="entry name" value="Nucleotidyltransferases domain 2"/>
    <property type="match status" value="1"/>
</dbReference>
<dbReference type="InterPro" id="IPR036179">
    <property type="entry name" value="Ig-like_dom_sf"/>
</dbReference>
<dbReference type="Pfam" id="PF14670">
    <property type="entry name" value="FXa_inhibition"/>
    <property type="match status" value="2"/>
</dbReference>
<keyword evidence="12" id="KW-1185">Reference proteome</keyword>
<dbReference type="PROSITE" id="PS01186">
    <property type="entry name" value="EGF_2"/>
    <property type="match status" value="2"/>
</dbReference>
<dbReference type="InterPro" id="IPR013783">
    <property type="entry name" value="Ig-like_fold"/>
</dbReference>
<dbReference type="InterPro" id="IPR009030">
    <property type="entry name" value="Growth_fac_rcpt_cys_sf"/>
</dbReference>
<evidence type="ECO:0000256" key="6">
    <source>
        <dbReference type="PROSITE-ProRule" id="PRU00076"/>
    </source>
</evidence>
<evidence type="ECO:0000256" key="3">
    <source>
        <dbReference type="ARBA" id="ARBA00022737"/>
    </source>
</evidence>
<dbReference type="FunFam" id="2.60.40.10:FF:000032">
    <property type="entry name" value="palladin isoform X1"/>
    <property type="match status" value="1"/>
</dbReference>
<dbReference type="SMART" id="SM00409">
    <property type="entry name" value="IG"/>
    <property type="match status" value="1"/>
</dbReference>
<dbReference type="GO" id="GO:0008061">
    <property type="term" value="F:chitin binding"/>
    <property type="evidence" value="ECO:0007669"/>
    <property type="project" value="InterPro"/>
</dbReference>
<keyword evidence="1 6" id="KW-0245">EGF-like domain</keyword>
<dbReference type="GO" id="GO:0005509">
    <property type="term" value="F:calcium ion binding"/>
    <property type="evidence" value="ECO:0007669"/>
    <property type="project" value="InterPro"/>
</dbReference>
<dbReference type="SMART" id="SM00408">
    <property type="entry name" value="IGc2"/>
    <property type="match status" value="1"/>
</dbReference>
<dbReference type="InterPro" id="IPR000742">
    <property type="entry name" value="EGF"/>
</dbReference>
<evidence type="ECO:0000259" key="11">
    <source>
        <dbReference type="PROSITE" id="PS50940"/>
    </source>
</evidence>
<dbReference type="CDD" id="cd00054">
    <property type="entry name" value="EGF_CA"/>
    <property type="match status" value="3"/>
</dbReference>
<dbReference type="PROSITE" id="PS00010">
    <property type="entry name" value="ASX_HYDROXYL"/>
    <property type="match status" value="3"/>
</dbReference>